<proteinExistence type="predicted"/>
<evidence type="ECO:0000256" key="2">
    <source>
        <dbReference type="SAM" id="Phobius"/>
    </source>
</evidence>
<gene>
    <name evidence="3" type="ORF">Plil01_000705000</name>
</gene>
<dbReference type="Proteomes" id="UP001165083">
    <property type="component" value="Unassembled WGS sequence"/>
</dbReference>
<comment type="caution">
    <text evidence="3">The sequence shown here is derived from an EMBL/GenBank/DDBJ whole genome shotgun (WGS) entry which is preliminary data.</text>
</comment>
<name>A0A9W6TSB9_9STRA</name>
<feature type="region of interest" description="Disordered" evidence="1">
    <location>
        <begin position="1"/>
        <end position="26"/>
    </location>
</feature>
<dbReference type="OrthoDB" id="64243at2759"/>
<keyword evidence="4" id="KW-1185">Reference proteome</keyword>
<keyword evidence="2" id="KW-0812">Transmembrane</keyword>
<dbReference type="EMBL" id="BSXW01000325">
    <property type="protein sequence ID" value="GMF18719.1"/>
    <property type="molecule type" value="Genomic_DNA"/>
</dbReference>
<accession>A0A9W6TSB9</accession>
<feature type="transmembrane region" description="Helical" evidence="2">
    <location>
        <begin position="68"/>
        <end position="93"/>
    </location>
</feature>
<feature type="transmembrane region" description="Helical" evidence="2">
    <location>
        <begin position="557"/>
        <end position="577"/>
    </location>
</feature>
<evidence type="ECO:0000256" key="1">
    <source>
        <dbReference type="SAM" id="MobiDB-lite"/>
    </source>
</evidence>
<feature type="transmembrane region" description="Helical" evidence="2">
    <location>
        <begin position="372"/>
        <end position="394"/>
    </location>
</feature>
<evidence type="ECO:0000313" key="3">
    <source>
        <dbReference type="EMBL" id="GMF18719.1"/>
    </source>
</evidence>
<protein>
    <submittedName>
        <fullName evidence="3">Unnamed protein product</fullName>
    </submittedName>
</protein>
<keyword evidence="2" id="KW-0472">Membrane</keyword>
<feature type="transmembrane region" description="Helical" evidence="2">
    <location>
        <begin position="457"/>
        <end position="476"/>
    </location>
</feature>
<reference evidence="3" key="1">
    <citation type="submission" date="2023-04" db="EMBL/GenBank/DDBJ databases">
        <title>Phytophthora lilii NBRC 32176.</title>
        <authorList>
            <person name="Ichikawa N."/>
            <person name="Sato H."/>
            <person name="Tonouchi N."/>
        </authorList>
    </citation>
    <scope>NUCLEOTIDE SEQUENCE</scope>
    <source>
        <strain evidence="3">NBRC 32176</strain>
    </source>
</reference>
<keyword evidence="2" id="KW-1133">Transmembrane helix</keyword>
<evidence type="ECO:0000313" key="4">
    <source>
        <dbReference type="Proteomes" id="UP001165083"/>
    </source>
</evidence>
<organism evidence="3 4">
    <name type="scientific">Phytophthora lilii</name>
    <dbReference type="NCBI Taxonomy" id="2077276"/>
    <lineage>
        <taxon>Eukaryota</taxon>
        <taxon>Sar</taxon>
        <taxon>Stramenopiles</taxon>
        <taxon>Oomycota</taxon>
        <taxon>Peronosporomycetes</taxon>
        <taxon>Peronosporales</taxon>
        <taxon>Peronosporaceae</taxon>
        <taxon>Phytophthora</taxon>
    </lineage>
</organism>
<feature type="transmembrane region" description="Helical" evidence="2">
    <location>
        <begin position="414"/>
        <end position="436"/>
    </location>
</feature>
<sequence>MSGAPPIAKVQVKSHANEESGQSRASWISGVSTQAAPVVRPQRAARENQYLVGPRAKKKLMRLHIFNIVRRLVVIAAAVQYILISMTATWSTIQALKGTHNPPESFRVFTATLIAGYLGDGLIRESPLVQGVLGGDTTPRDHAVFLQSKNTTSFQNCSGLPKFNPAIYNYNYLSHVYLGMVSGASYNITVLPDFELVTVVVDCSFTNLKTGDNAMVRSYNLVRSRTRPEDLYLVTMSINVQDYEIRDYNKKGPGVLTMISLVQDMSAATLGQFYLMTLTYPFKRSMDFEVYEFVRITVDSYLELRSIPRDPLTQPSKHVVTSRKRGFFNGEEQSNIRYMYTLLDPEATSAMSRWEWLGEAVISDSWAWVHGLHLYFGMQTIFSLGVLSLVAYHNARAGKLWIGDPFASVSTANLVTRGVFVVISWYLNSFWMLFEFCLSIGGKISKTQIVRVHTEMVHADVLVVYLGLVGLLSSLFRERIDPSVAIFLFEIIYSEHQILVASASKAIRKEVVAYSDSVFRLGVAKISSAVASMSPLRLWTDFQISTQKDTKFLFASFFPYAIALSVIAGFAILHKIYRHYYPDKNRQRSSVMSTERSSINEKTALTLKGNLTNFEISTGAELQTRFGIISDYSNYVYYKGMKFASADGVYCSGYVIVNGKMLVGIKDLLSVAMIKATGSRLTNVYVYEVEGNTVKETARLVYPETFTWSDLWRLNVTSLL</sequence>
<dbReference type="AlphaFoldDB" id="A0A9W6TSB9"/>